<evidence type="ECO:0000259" key="4">
    <source>
        <dbReference type="SMART" id="SM00861"/>
    </source>
</evidence>
<keyword evidence="3" id="KW-0786">Thiamine pyrophosphate</keyword>
<dbReference type="PANTHER" id="PTHR43257:SF2">
    <property type="entry name" value="PYRUVATE DEHYDROGENASE E1 COMPONENT SUBUNIT BETA"/>
    <property type="match status" value="1"/>
</dbReference>
<proteinExistence type="predicted"/>
<dbReference type="InterPro" id="IPR029061">
    <property type="entry name" value="THDP-binding"/>
</dbReference>
<evidence type="ECO:0000256" key="3">
    <source>
        <dbReference type="ARBA" id="ARBA00023052"/>
    </source>
</evidence>
<accession>A0A9D5JXV8</accession>
<evidence type="ECO:0000256" key="1">
    <source>
        <dbReference type="ARBA" id="ARBA00001964"/>
    </source>
</evidence>
<dbReference type="Pfam" id="PF00676">
    <property type="entry name" value="E1_dh"/>
    <property type="match status" value="1"/>
</dbReference>
<dbReference type="InterPro" id="IPR001017">
    <property type="entry name" value="DH_E1"/>
</dbReference>
<feature type="non-terminal residue" evidence="5">
    <location>
        <position position="1"/>
    </location>
</feature>
<evidence type="ECO:0000313" key="6">
    <source>
        <dbReference type="Proteomes" id="UP000649604"/>
    </source>
</evidence>
<keyword evidence="2" id="KW-0560">Oxidoreductase</keyword>
<dbReference type="SUPFAM" id="SSF52922">
    <property type="entry name" value="TK C-terminal domain-like"/>
    <property type="match status" value="1"/>
</dbReference>
<comment type="cofactor">
    <cofactor evidence="1">
        <name>thiamine diphosphate</name>
        <dbReference type="ChEBI" id="CHEBI:58937"/>
    </cofactor>
</comment>
<dbReference type="EMBL" id="WJJP01000453">
    <property type="protein sequence ID" value="MBD3325706.1"/>
    <property type="molecule type" value="Genomic_DNA"/>
</dbReference>
<dbReference type="SUPFAM" id="SSF52518">
    <property type="entry name" value="Thiamin diphosphate-binding fold (THDP-binding)"/>
    <property type="match status" value="2"/>
</dbReference>
<dbReference type="AlphaFoldDB" id="A0A9D5JXV8"/>
<evidence type="ECO:0000256" key="2">
    <source>
        <dbReference type="ARBA" id="ARBA00023002"/>
    </source>
</evidence>
<dbReference type="SMART" id="SM00861">
    <property type="entry name" value="Transket_pyr"/>
    <property type="match status" value="1"/>
</dbReference>
<gene>
    <name evidence="5" type="ORF">GF339_14060</name>
</gene>
<dbReference type="Pfam" id="PF02780">
    <property type="entry name" value="Transketolase_C"/>
    <property type="match status" value="1"/>
</dbReference>
<dbReference type="CDD" id="cd02000">
    <property type="entry name" value="TPP_E1_PDC_ADC_BCADC"/>
    <property type="match status" value="1"/>
</dbReference>
<name>A0A9D5JXV8_9BACT</name>
<dbReference type="Pfam" id="PF02779">
    <property type="entry name" value="Transket_pyr"/>
    <property type="match status" value="1"/>
</dbReference>
<sequence>LAAMPQALASQILFTSVLINEFEHALLHLKNEDCVWGPVHTSVGQEALAAATMAALRTGDKIAGSHRAHHQFLSKVLQFVLEDTWNPATDALPDAAAEVVRRTMAEIMGLAPGYCGGRGGSMHLRHADAGVLGTNAIVGGGIPLATGAAYAEQYTQSGNIVVCFFGDGAVNQGSFHEACNLAGIWNLPIIYFIENNLYAVGTSTDESCAVDDLSLRASAYAMDGRIVEGQDVAAVYAMVNEVAEGIRQGNRPCIIEAKCYRRYHHAGDKPGSAFGYRQKEEEVQWMEKDALTMFPQSLIQAGVISQQEVERIHTMAKDAVSQAVAFCSTDDNPPAVRSELWPKVETVSVGMRSDGKELEGLAYKEAEEFAEFEEIAYSNAIAAVTGRWMEQDSHVLEFGEEVANFGGGAYGATKGLPARFPNQVINTPISEAGFVGLSCGTAMSGMRTIVEIMYPDFSLVAADQLFNQIGKARYMYGGTTDLPLVARTRIATGCGYGGQHSMDPVALFALFPGWRIVAPSTAFDYIGLFNTAMQSLDPVVILEHHTLYPQTFPIPKNSLEYFIPFGKAKILAPGDDITVLAYGAMAGRLQRLHEELSTRGITAEILDLRSLDLPSIDYETIGASVKKTGVVAIVEEAPPSQSLGQTIAAGITERFFDYLDAPPGCITSQDVPNPVSRKLEEAVLIKDPEIVTMLETMARRQWR</sequence>
<dbReference type="GO" id="GO:0016624">
    <property type="term" value="F:oxidoreductase activity, acting on the aldehyde or oxo group of donors, disulfide as acceptor"/>
    <property type="evidence" value="ECO:0007669"/>
    <property type="project" value="InterPro"/>
</dbReference>
<protein>
    <recommendedName>
        <fullName evidence="4">Transketolase-like pyrimidine-binding domain-containing protein</fullName>
    </recommendedName>
</protein>
<dbReference type="Proteomes" id="UP000649604">
    <property type="component" value="Unassembled WGS sequence"/>
</dbReference>
<comment type="caution">
    <text evidence="5">The sequence shown here is derived from an EMBL/GenBank/DDBJ whole genome shotgun (WGS) entry which is preliminary data.</text>
</comment>
<dbReference type="PANTHER" id="PTHR43257">
    <property type="entry name" value="PYRUVATE DEHYDROGENASE E1 COMPONENT BETA SUBUNIT"/>
    <property type="match status" value="1"/>
</dbReference>
<dbReference type="Gene3D" id="3.40.50.970">
    <property type="match status" value="2"/>
</dbReference>
<organism evidence="5 6">
    <name type="scientific">candidate division KSB3 bacterium</name>
    <dbReference type="NCBI Taxonomy" id="2044937"/>
    <lineage>
        <taxon>Bacteria</taxon>
        <taxon>candidate division KSB3</taxon>
    </lineage>
</organism>
<reference evidence="5" key="1">
    <citation type="submission" date="2019-11" db="EMBL/GenBank/DDBJ databases">
        <title>Microbial mats filling the niche in hypersaline microbial mats.</title>
        <authorList>
            <person name="Wong H.L."/>
            <person name="Macleod F.I."/>
            <person name="White R.A. III"/>
            <person name="Burns B.P."/>
        </authorList>
    </citation>
    <scope>NUCLEOTIDE SEQUENCE</scope>
    <source>
        <strain evidence="5">Rbin_158</strain>
    </source>
</reference>
<dbReference type="InterPro" id="IPR033248">
    <property type="entry name" value="Transketolase_C"/>
</dbReference>
<dbReference type="Gene3D" id="3.40.50.920">
    <property type="match status" value="1"/>
</dbReference>
<feature type="domain" description="Transketolase-like pyrimidine-binding" evidence="4">
    <location>
        <begin position="375"/>
        <end position="550"/>
    </location>
</feature>
<evidence type="ECO:0000313" key="5">
    <source>
        <dbReference type="EMBL" id="MBD3325706.1"/>
    </source>
</evidence>
<dbReference type="InterPro" id="IPR005475">
    <property type="entry name" value="Transketolase-like_Pyr-bd"/>
</dbReference>
<dbReference type="InterPro" id="IPR009014">
    <property type="entry name" value="Transketo_C/PFOR_II"/>
</dbReference>